<dbReference type="EC" id="2.3.1.274" evidence="8 10"/>
<dbReference type="Gene3D" id="3.40.718.10">
    <property type="entry name" value="Isopropylmalate Dehydrogenase"/>
    <property type="match status" value="1"/>
</dbReference>
<dbReference type="SUPFAM" id="SSF53659">
    <property type="entry name" value="Isocitrate/Isopropylmalate dehydrogenase-like"/>
    <property type="match status" value="1"/>
</dbReference>
<evidence type="ECO:0000256" key="4">
    <source>
        <dbReference type="ARBA" id="ARBA00022679"/>
    </source>
</evidence>
<dbReference type="GO" id="GO:0008654">
    <property type="term" value="P:phospholipid biosynthetic process"/>
    <property type="evidence" value="ECO:0007669"/>
    <property type="project" value="UniProtKB-KW"/>
</dbReference>
<evidence type="ECO:0000256" key="3">
    <source>
        <dbReference type="ARBA" id="ARBA00022516"/>
    </source>
</evidence>
<dbReference type="InterPro" id="IPR012281">
    <property type="entry name" value="Phospholipid_synth_PlsX-like"/>
</dbReference>
<reference evidence="11" key="1">
    <citation type="submission" date="2020-02" db="EMBL/GenBank/DDBJ databases">
        <authorList>
            <person name="Meier V. D."/>
        </authorList>
    </citation>
    <scope>NUCLEOTIDE SEQUENCE</scope>
    <source>
        <strain evidence="11">AVDCRST_MAG76</strain>
    </source>
</reference>
<accession>A0A6J4JBX9</accession>
<dbReference type="GO" id="GO:0043811">
    <property type="term" value="F:phosphate:acyl-[acyl carrier protein] acyltransferase activity"/>
    <property type="evidence" value="ECO:0007669"/>
    <property type="project" value="UniProtKB-UniRule"/>
</dbReference>
<dbReference type="AlphaFoldDB" id="A0A6J4JBX9"/>
<keyword evidence="2 10" id="KW-0963">Cytoplasm</keyword>
<sequence length="332" mass="34124">MKPIGVDVMGGDKAPGEIVAGCVRANRELGIDVLLVGRPESLEGLETGGLEVVAASEVVEMAEDPAMAVRTKKDSSLVRLAEAVRDGRASAMVSAGNTGATMASALLRTRRIKGVLRPAIVTPIPVPGAATPTALLDAGANVECSAEMLVQFAHMGSAYFTARYGVAEPRVGLLSIGEEPGKGGPLRKEAHALLSQEPGITFLGNVEGRDVMSDGVDVCVTDGFTGNVTLKALEGGMRALSEAITGILLGSEEARAASEPLLPAFLELATELDPESHGGAMLLGTDGLCIISHGSSSATAIVNAIRTARDMVEADLVGAIRQAIRPEPAREA</sequence>
<evidence type="ECO:0000256" key="5">
    <source>
        <dbReference type="ARBA" id="ARBA00023098"/>
    </source>
</evidence>
<evidence type="ECO:0000256" key="9">
    <source>
        <dbReference type="ARBA" id="ARBA00046608"/>
    </source>
</evidence>
<comment type="function">
    <text evidence="10">Catalyzes the reversible formation of acyl-phosphate (acyl-PO(4)) from acyl-[acyl-carrier-protein] (acyl-ACP). This enzyme utilizes acyl-ACP as fatty acyl donor, but not acyl-CoA.</text>
</comment>
<dbReference type="PANTHER" id="PTHR30100:SF1">
    <property type="entry name" value="PHOSPHATE ACYLTRANSFERASE"/>
    <property type="match status" value="1"/>
</dbReference>
<keyword evidence="3 10" id="KW-0444">Lipid biosynthesis</keyword>
<comment type="catalytic activity">
    <reaction evidence="1 10">
        <text>a fatty acyl-[ACP] + phosphate = an acyl phosphate + holo-[ACP]</text>
        <dbReference type="Rhea" id="RHEA:42292"/>
        <dbReference type="Rhea" id="RHEA-COMP:9685"/>
        <dbReference type="Rhea" id="RHEA-COMP:14125"/>
        <dbReference type="ChEBI" id="CHEBI:43474"/>
        <dbReference type="ChEBI" id="CHEBI:59918"/>
        <dbReference type="ChEBI" id="CHEBI:64479"/>
        <dbReference type="ChEBI" id="CHEBI:138651"/>
        <dbReference type="EC" id="2.3.1.274"/>
    </reaction>
</comment>
<keyword evidence="5 10" id="KW-0443">Lipid metabolism</keyword>
<dbReference type="UniPathway" id="UPA00085"/>
<proteinExistence type="inferred from homology"/>
<dbReference type="PANTHER" id="PTHR30100">
    <property type="entry name" value="FATTY ACID/PHOSPHOLIPID SYNTHESIS PROTEIN PLSX"/>
    <property type="match status" value="1"/>
</dbReference>
<dbReference type="NCBIfam" id="TIGR00182">
    <property type="entry name" value="plsX"/>
    <property type="match status" value="1"/>
</dbReference>
<gene>
    <name evidence="10" type="primary">plsX</name>
    <name evidence="11" type="ORF">AVDCRST_MAG76-3513</name>
</gene>
<comment type="pathway">
    <text evidence="10">Lipid metabolism; phospholipid metabolism.</text>
</comment>
<dbReference type="InterPro" id="IPR003664">
    <property type="entry name" value="FA_synthesis"/>
</dbReference>
<comment type="subcellular location">
    <subcellularLocation>
        <location evidence="10">Cytoplasm</location>
    </subcellularLocation>
    <text evidence="10">Associated with the membrane possibly through PlsY.</text>
</comment>
<dbReference type="EMBL" id="CADCSZ010000209">
    <property type="protein sequence ID" value="CAA9273412.1"/>
    <property type="molecule type" value="Genomic_DNA"/>
</dbReference>
<keyword evidence="11" id="KW-0012">Acyltransferase</keyword>
<keyword evidence="7 10" id="KW-1208">Phospholipid metabolism</keyword>
<name>A0A6J4JBX9_9ACTN</name>
<comment type="similarity">
    <text evidence="10">Belongs to the PlsX family.</text>
</comment>
<evidence type="ECO:0000256" key="7">
    <source>
        <dbReference type="ARBA" id="ARBA00023264"/>
    </source>
</evidence>
<keyword evidence="6 10" id="KW-0594">Phospholipid biosynthesis</keyword>
<dbReference type="Pfam" id="PF02504">
    <property type="entry name" value="FA_synthesis"/>
    <property type="match status" value="1"/>
</dbReference>
<dbReference type="HAMAP" id="MF_00019">
    <property type="entry name" value="PlsX"/>
    <property type="match status" value="1"/>
</dbReference>
<evidence type="ECO:0000256" key="10">
    <source>
        <dbReference type="HAMAP-Rule" id="MF_00019"/>
    </source>
</evidence>
<evidence type="ECO:0000256" key="1">
    <source>
        <dbReference type="ARBA" id="ARBA00001232"/>
    </source>
</evidence>
<evidence type="ECO:0000256" key="8">
    <source>
        <dbReference type="ARBA" id="ARBA00024069"/>
    </source>
</evidence>
<dbReference type="PIRSF" id="PIRSF002465">
    <property type="entry name" value="Phsphlp_syn_PlsX"/>
    <property type="match status" value="1"/>
</dbReference>
<dbReference type="GO" id="GO:0005737">
    <property type="term" value="C:cytoplasm"/>
    <property type="evidence" value="ECO:0007669"/>
    <property type="project" value="UniProtKB-SubCell"/>
</dbReference>
<evidence type="ECO:0000256" key="2">
    <source>
        <dbReference type="ARBA" id="ARBA00022490"/>
    </source>
</evidence>
<dbReference type="GO" id="GO:0006633">
    <property type="term" value="P:fatty acid biosynthetic process"/>
    <property type="evidence" value="ECO:0007669"/>
    <property type="project" value="UniProtKB-UniRule"/>
</dbReference>
<evidence type="ECO:0000256" key="6">
    <source>
        <dbReference type="ARBA" id="ARBA00023209"/>
    </source>
</evidence>
<organism evidence="11">
    <name type="scientific">uncultured Acidimicrobiales bacterium</name>
    <dbReference type="NCBI Taxonomy" id="310071"/>
    <lineage>
        <taxon>Bacteria</taxon>
        <taxon>Bacillati</taxon>
        <taxon>Actinomycetota</taxon>
        <taxon>Acidimicrobiia</taxon>
        <taxon>Acidimicrobiales</taxon>
        <taxon>environmental samples</taxon>
    </lineage>
</organism>
<comment type="subunit">
    <text evidence="9 10">Homodimer. Probably interacts with PlsY.</text>
</comment>
<keyword evidence="4 10" id="KW-0808">Transferase</keyword>
<evidence type="ECO:0000313" key="11">
    <source>
        <dbReference type="EMBL" id="CAA9273412.1"/>
    </source>
</evidence>
<protein>
    <recommendedName>
        <fullName evidence="8 10">Phosphate acyltransferase</fullName>
        <ecNumber evidence="8 10">2.3.1.274</ecNumber>
    </recommendedName>
    <alternativeName>
        <fullName evidence="10">Acyl-ACP phosphotransacylase</fullName>
    </alternativeName>
    <alternativeName>
        <fullName evidence="10">Acyl-[acyl-carrier-protein]--phosphate acyltransferase</fullName>
    </alternativeName>
    <alternativeName>
        <fullName evidence="10">Phosphate-acyl-ACP acyltransferase</fullName>
    </alternativeName>
</protein>